<evidence type="ECO:0000256" key="1">
    <source>
        <dbReference type="ARBA" id="ARBA00009884"/>
    </source>
</evidence>
<dbReference type="VEuPathDB" id="CryptoDB:GY17_00000241"/>
<dbReference type="Proteomes" id="UP001429100">
    <property type="component" value="Unassembled WGS sequence"/>
</dbReference>
<dbReference type="InterPro" id="IPR043155">
    <property type="entry name" value="VPS33_dom3b"/>
</dbReference>
<dbReference type="AlphaFoldDB" id="A0A0S4TIU1"/>
<dbReference type="GO" id="GO:0016192">
    <property type="term" value="P:vesicle-mediated transport"/>
    <property type="evidence" value="ECO:0007669"/>
    <property type="project" value="InterPro"/>
</dbReference>
<dbReference type="Proteomes" id="UP000199752">
    <property type="component" value="Chromosome 6"/>
</dbReference>
<reference evidence="3 4" key="3">
    <citation type="submission" date="2017-10" db="EMBL/GenBank/DDBJ databases">
        <title>Consistent, comparative and evidence-based genome annotation and re-annotation for the closely-related species, Cryptosporidium parvum, C. hominis and C. tyzzeri.</title>
        <authorList>
            <person name="Baptista R.P."/>
            <person name="Li Y."/>
            <person name="Sateriale A."/>
            <person name="Striepen B."/>
            <person name="Kissinger J.C."/>
        </authorList>
    </citation>
    <scope>NUCLEOTIDE SEQUENCE [LARGE SCALE GENOMIC DNA]</scope>
    <source>
        <strain evidence="3">30976</strain>
    </source>
</reference>
<dbReference type="OrthoDB" id="10262287at2759"/>
<dbReference type="InterPro" id="IPR036045">
    <property type="entry name" value="Sec1-like_sf"/>
</dbReference>
<reference evidence="3 4" key="1">
    <citation type="submission" date="2014-11" db="EMBL/GenBank/DDBJ databases">
        <title>Comparative genomic analysis of Cryptosporidium hominis reveals occurrence of genetic recombination in virulent subtypes.</title>
        <authorList>
            <person name="Guo Y."/>
            <person name="Tang K."/>
            <person name="Frace M."/>
            <person name="Li N."/>
            <person name="Roellig D.M."/>
            <person name="Sammons S."/>
            <person name="Knipe K."/>
            <person name="Rowe L."/>
            <person name="Feng Y."/>
            <person name="Xiao L."/>
        </authorList>
    </citation>
    <scope>NUCLEOTIDE SEQUENCE [LARGE SCALE GENOMIC DNA]</scope>
    <source>
        <strain evidence="3">30976</strain>
    </source>
</reference>
<dbReference type="VEuPathDB" id="CryptoDB:CHUDEA6_2370"/>
<protein>
    <submittedName>
        <fullName evidence="3">Sec1-family protein</fullName>
    </submittedName>
</protein>
<organism evidence="2">
    <name type="scientific">Cryptosporidium hominis</name>
    <dbReference type="NCBI Taxonomy" id="237895"/>
    <lineage>
        <taxon>Eukaryota</taxon>
        <taxon>Sar</taxon>
        <taxon>Alveolata</taxon>
        <taxon>Apicomplexa</taxon>
        <taxon>Conoidasida</taxon>
        <taxon>Coccidia</taxon>
        <taxon>Eucoccidiorida</taxon>
        <taxon>Eimeriorina</taxon>
        <taxon>Cryptosporidiidae</taxon>
        <taxon>Cryptosporidium</taxon>
    </lineage>
</organism>
<dbReference type="InterPro" id="IPR043127">
    <property type="entry name" value="Sec-1-like_dom3a"/>
</dbReference>
<reference evidence="2" key="2">
    <citation type="submission" date="2015-08" db="EMBL/GenBank/DDBJ databases">
        <authorList>
            <person name="Babu N.S."/>
            <person name="Beckwith C.J."/>
            <person name="Beseler K.G."/>
            <person name="Brison A."/>
            <person name="Carone J.V."/>
            <person name="Caskin T.P."/>
            <person name="Diamond M."/>
            <person name="Durham M.E."/>
            <person name="Foxe J.M."/>
            <person name="Go M."/>
            <person name="Henderson B.A."/>
            <person name="Jones I.B."/>
            <person name="McGettigan J.A."/>
            <person name="Micheletti S.J."/>
            <person name="Nasrallah M.E."/>
            <person name="Ortiz D."/>
            <person name="Piller C.R."/>
            <person name="Privatt S.R."/>
            <person name="Schneider S.L."/>
            <person name="Sharp S."/>
            <person name="Smith T.C."/>
            <person name="Stanton J.D."/>
            <person name="Ullery H.E."/>
            <person name="Wilson R.J."/>
            <person name="Serrano M.G."/>
            <person name="Buck G."/>
            <person name="Lee V."/>
            <person name="Wang Y."/>
            <person name="Carvalho R."/>
            <person name="Voegtly L."/>
            <person name="Shi R."/>
            <person name="Duckworth R."/>
            <person name="Johnson A."/>
            <person name="Loviza R."/>
            <person name="Walstead R."/>
            <person name="Shah Z."/>
            <person name="Kiflezghi M."/>
            <person name="Wade K."/>
            <person name="Ball S.L."/>
            <person name="Bradley K.W."/>
            <person name="Asai D.J."/>
            <person name="Bowman C.A."/>
            <person name="Russell D.A."/>
            <person name="Pope W.H."/>
            <person name="Jacobs-Sera D."/>
            <person name="Hendrix R.W."/>
            <person name="Hatfull G.F."/>
        </authorList>
    </citation>
    <scope>NUCLEOTIDE SEQUENCE [LARGE SCALE GENOMIC DNA]</scope>
</reference>
<dbReference type="Gene3D" id="3.40.50.1910">
    <property type="match status" value="2"/>
</dbReference>
<sequence length="702" mass="81373">MDLIRLNCRKTLLSFLELVSEKDNENRLAPQIFIETSISSFLSLITDIVDYNNFGFKRIQPLIVSEDVEERLESIICDFEFDSNVRSNFIYKLKCVFLCHPSLSSTCTIVKHIELISALLKKNITKQKIDVCFYIGFVPFYSKVILRLLHQQLASLKVTPECYSVNLFWAPIDETSLSMEFRNIFFDFHVYKEESSLQLVAHSLYWLLKFTNSTNVPIYSIGSAGVSVLEHLIRCFKENSSLSNVLKPFDWNTLFETNDDRNYKYPEFKRSDKDLLTNTLEFTQYYLQNSNIKNFPEDDLTNEFPMGFDQVIIIDRRCDLVTPFSTPFSYHALLDFLFGVQKTYVDIPTKKVASDVYEESPHWKLPLFGDPLFAILKDLKLKDVGIYLHQKANELQSLYQEKEKLKDISAIGDFIRKLKGKQREQGTLAKHVNIATYLNEYFTKDCQTLRRLRLEDSIMSDSHQSVTGVVKELSTKFSEAISFRGAEDSPLEDLLDQEDIQIEEIYRLLCLSCIIENGFKNKKVYEQIKKHILSVFGFEELYRMNILERVGLFKFDPNKKSYWQLIKRLLNLFVDESESENDISCVYSGYAPISTRLIEILCREMNNSKSGGYDSLKEALNYVWGPSVELIPSMQSMIKHNSCLVVFVGGVTLGEIATLRKLQEIINKEIIVATTEVINHKSFFESCKKPESMSHLRNENSK</sequence>
<accession>A0A0S4TIU1</accession>
<dbReference type="VEuPathDB" id="CryptoDB:Chro.60276"/>
<dbReference type="SUPFAM" id="SSF56815">
    <property type="entry name" value="Sec1/munc18-like (SM) proteins"/>
    <property type="match status" value="1"/>
</dbReference>
<evidence type="ECO:0000313" key="3">
    <source>
        <dbReference type="EMBL" id="PPS97380.1"/>
    </source>
</evidence>
<dbReference type="InterPro" id="IPR027482">
    <property type="entry name" value="Sec1-like_dom2"/>
</dbReference>
<dbReference type="EMBL" id="LN877952">
    <property type="protein sequence ID" value="CUV06661.1"/>
    <property type="molecule type" value="Genomic_DNA"/>
</dbReference>
<gene>
    <name evidence="2" type="ORF">CHUDEA6_2370</name>
    <name evidence="3" type="ORF">GY17_00000241</name>
</gene>
<dbReference type="InterPro" id="IPR001619">
    <property type="entry name" value="Sec1-like"/>
</dbReference>
<dbReference type="Gene3D" id="1.25.40.850">
    <property type="match status" value="1"/>
</dbReference>
<dbReference type="Pfam" id="PF00995">
    <property type="entry name" value="Sec1"/>
    <property type="match status" value="1"/>
</dbReference>
<dbReference type="VEuPathDB" id="CryptoDB:ChTU502y2012_406g0880"/>
<evidence type="ECO:0000313" key="4">
    <source>
        <dbReference type="Proteomes" id="UP001429100"/>
    </source>
</evidence>
<dbReference type="Gene3D" id="3.90.830.10">
    <property type="entry name" value="Syntaxin Binding Protein 1, Chain A, domain 2"/>
    <property type="match status" value="1"/>
</dbReference>
<evidence type="ECO:0000313" key="2">
    <source>
        <dbReference type="EMBL" id="CUV06661.1"/>
    </source>
</evidence>
<dbReference type="EMBL" id="JTAI01000007">
    <property type="protein sequence ID" value="PPS97380.1"/>
    <property type="molecule type" value="Genomic_DNA"/>
</dbReference>
<name>A0A0S4TIU1_CRYHO</name>
<keyword evidence="4" id="KW-1185">Reference proteome</keyword>
<proteinExistence type="inferred from homology"/>
<comment type="similarity">
    <text evidence="1">Belongs to the STXBP/unc-18/SEC1 family.</text>
</comment>
<dbReference type="PANTHER" id="PTHR11679">
    <property type="entry name" value="VESICLE PROTEIN SORTING-ASSOCIATED"/>
    <property type="match status" value="1"/>
</dbReference>